<organism evidence="3 4">
    <name type="scientific">Catenulispora acidiphila (strain DSM 44928 / JCM 14897 / NBRC 102108 / NRRL B-24433 / ID139908)</name>
    <dbReference type="NCBI Taxonomy" id="479433"/>
    <lineage>
        <taxon>Bacteria</taxon>
        <taxon>Bacillati</taxon>
        <taxon>Actinomycetota</taxon>
        <taxon>Actinomycetes</taxon>
        <taxon>Catenulisporales</taxon>
        <taxon>Catenulisporaceae</taxon>
        <taxon>Catenulispora</taxon>
    </lineage>
</organism>
<keyword evidence="4" id="KW-1185">Reference proteome</keyword>
<protein>
    <submittedName>
        <fullName evidence="3">Putative integral membrane protein</fullName>
    </submittedName>
</protein>
<dbReference type="Proteomes" id="UP000000851">
    <property type="component" value="Chromosome"/>
</dbReference>
<evidence type="ECO:0000256" key="1">
    <source>
        <dbReference type="SAM" id="Phobius"/>
    </source>
</evidence>
<dbReference type="AlphaFoldDB" id="C7PYF0"/>
<dbReference type="HOGENOM" id="CLU_118603_1_0_11"/>
<feature type="transmembrane region" description="Helical" evidence="1">
    <location>
        <begin position="84"/>
        <end position="103"/>
    </location>
</feature>
<sequence length="135" mass="14751">MSQTTVPRTASPTPHRAVFAGVLLMLSGVMNVLQGITAIAKDDFYVHIGNYAYKFSLTSWGWIHLILGIAVAIVGWGAYSGARWARVTGVAVVCVAMLGNFLWLPYQPWWAVTLLAIDGFALWSLIGHGDEPARY</sequence>
<dbReference type="InterPro" id="IPR055568">
    <property type="entry name" value="DUF7144"/>
</dbReference>
<feature type="domain" description="DUF7144" evidence="2">
    <location>
        <begin position="17"/>
        <end position="129"/>
    </location>
</feature>
<evidence type="ECO:0000259" key="2">
    <source>
        <dbReference type="Pfam" id="PF23636"/>
    </source>
</evidence>
<dbReference type="Pfam" id="PF23636">
    <property type="entry name" value="DUF7144"/>
    <property type="match status" value="1"/>
</dbReference>
<reference evidence="3 4" key="1">
    <citation type="journal article" date="2009" name="Stand. Genomic Sci.">
        <title>Complete genome sequence of Catenulispora acidiphila type strain (ID 139908).</title>
        <authorList>
            <person name="Copeland A."/>
            <person name="Lapidus A."/>
            <person name="Glavina Del Rio T."/>
            <person name="Nolan M."/>
            <person name="Lucas S."/>
            <person name="Chen F."/>
            <person name="Tice H."/>
            <person name="Cheng J.F."/>
            <person name="Bruce D."/>
            <person name="Goodwin L."/>
            <person name="Pitluck S."/>
            <person name="Mikhailova N."/>
            <person name="Pati A."/>
            <person name="Ivanova N."/>
            <person name="Mavromatis K."/>
            <person name="Chen A."/>
            <person name="Palaniappan K."/>
            <person name="Chain P."/>
            <person name="Land M."/>
            <person name="Hauser L."/>
            <person name="Chang Y.J."/>
            <person name="Jeffries C.D."/>
            <person name="Chertkov O."/>
            <person name="Brettin T."/>
            <person name="Detter J.C."/>
            <person name="Han C."/>
            <person name="Ali Z."/>
            <person name="Tindall B.J."/>
            <person name="Goker M."/>
            <person name="Bristow J."/>
            <person name="Eisen J.A."/>
            <person name="Markowitz V."/>
            <person name="Hugenholtz P."/>
            <person name="Kyrpides N.C."/>
            <person name="Klenk H.P."/>
        </authorList>
    </citation>
    <scope>NUCLEOTIDE SEQUENCE [LARGE SCALE GENOMIC DNA]</scope>
    <source>
        <strain evidence="4">DSM 44928 / JCM 14897 / NBRC 102108 / NRRL B-24433 / ID139908</strain>
    </source>
</reference>
<name>C7PYF0_CATAD</name>
<keyword evidence="1" id="KW-0812">Transmembrane</keyword>
<dbReference type="KEGG" id="cai:Caci_6594"/>
<evidence type="ECO:0000313" key="4">
    <source>
        <dbReference type="Proteomes" id="UP000000851"/>
    </source>
</evidence>
<feature type="transmembrane region" description="Helical" evidence="1">
    <location>
        <begin position="17"/>
        <end position="40"/>
    </location>
</feature>
<evidence type="ECO:0000313" key="3">
    <source>
        <dbReference type="EMBL" id="ACU75440.1"/>
    </source>
</evidence>
<keyword evidence="1" id="KW-1133">Transmembrane helix</keyword>
<dbReference type="InParanoid" id="C7PYF0"/>
<dbReference type="EMBL" id="CP001700">
    <property type="protein sequence ID" value="ACU75440.1"/>
    <property type="molecule type" value="Genomic_DNA"/>
</dbReference>
<dbReference type="RefSeq" id="WP_015795169.1">
    <property type="nucleotide sequence ID" value="NC_013131.1"/>
</dbReference>
<dbReference type="STRING" id="479433.Caci_6594"/>
<dbReference type="eggNOG" id="ENOG5032TA6">
    <property type="taxonomic scope" value="Bacteria"/>
</dbReference>
<dbReference type="OrthoDB" id="4482242at2"/>
<proteinExistence type="predicted"/>
<gene>
    <name evidence="3" type="ordered locus">Caci_6594</name>
</gene>
<keyword evidence="1" id="KW-0472">Membrane</keyword>
<accession>C7PYF0</accession>
<feature type="transmembrane region" description="Helical" evidence="1">
    <location>
        <begin position="60"/>
        <end position="79"/>
    </location>
</feature>